<dbReference type="OrthoDB" id="7340718at2"/>
<dbReference type="RefSeq" id="WP_150063824.1">
    <property type="nucleotide sequence ID" value="NZ_JACHII010000024.1"/>
</dbReference>
<dbReference type="EMBL" id="VWPJ01000024">
    <property type="protein sequence ID" value="KAA5604069.1"/>
    <property type="molecule type" value="Genomic_DNA"/>
</dbReference>
<accession>A0A5M6I8J5</accession>
<dbReference type="Proteomes" id="UP000324065">
    <property type="component" value="Unassembled WGS sequence"/>
</dbReference>
<reference evidence="1 2" key="1">
    <citation type="submission" date="2019-09" db="EMBL/GenBank/DDBJ databases">
        <title>Genome sequence of Roseospira marina, one of the more divergent members of the non-sulfur purple photosynthetic bacterial family, the Rhodospirillaceae.</title>
        <authorList>
            <person name="Meyer T."/>
            <person name="Kyndt J."/>
        </authorList>
    </citation>
    <scope>NUCLEOTIDE SEQUENCE [LARGE SCALE GENOMIC DNA]</scope>
    <source>
        <strain evidence="1 2">DSM 15113</strain>
    </source>
</reference>
<protein>
    <submittedName>
        <fullName evidence="1">Uncharacterized protein</fullName>
    </submittedName>
</protein>
<sequence>MITLSSQRLAAHIVDDLTQPVMPEARALADAIVARHGASVAAVLFYGSCLRTQDTSGILDLYVLTDDLRAYHGRVLPAVLNRIVPPTVAYLEVPGATGTIRAKVAVMGTAAFARAVQGGRLDTTLWARFCQPSALLYARDTQARAAVVAAVSDAVITASRWAIWLGPPKGWPADYWTTLFQHTYRAELRAEGADRSALVYGWAAERYDRLLPLALTRAGIPVTTAPDGRMIPHGVDRDAARRAWARRQRVGKLLNMVRLTKAVFTFEHGADYILWKLERHNGRPVPVSDWERRHPILAAPRVLLRLSREGFIR</sequence>
<gene>
    <name evidence="1" type="ORF">F1188_17930</name>
</gene>
<keyword evidence="2" id="KW-1185">Reference proteome</keyword>
<comment type="caution">
    <text evidence="1">The sequence shown here is derived from an EMBL/GenBank/DDBJ whole genome shotgun (WGS) entry which is preliminary data.</text>
</comment>
<dbReference type="AlphaFoldDB" id="A0A5M6I8J5"/>
<evidence type="ECO:0000313" key="1">
    <source>
        <dbReference type="EMBL" id="KAA5604069.1"/>
    </source>
</evidence>
<organism evidence="1 2">
    <name type="scientific">Roseospira marina</name>
    <dbReference type="NCBI Taxonomy" id="140057"/>
    <lineage>
        <taxon>Bacteria</taxon>
        <taxon>Pseudomonadati</taxon>
        <taxon>Pseudomonadota</taxon>
        <taxon>Alphaproteobacteria</taxon>
        <taxon>Rhodospirillales</taxon>
        <taxon>Rhodospirillaceae</taxon>
        <taxon>Roseospira</taxon>
    </lineage>
</organism>
<name>A0A5M6I8J5_9PROT</name>
<proteinExistence type="predicted"/>
<evidence type="ECO:0000313" key="2">
    <source>
        <dbReference type="Proteomes" id="UP000324065"/>
    </source>
</evidence>